<gene>
    <name evidence="1" type="ORF">GGE06_003732</name>
</gene>
<dbReference type="AlphaFoldDB" id="A0A7W7U3E3"/>
<organism evidence="1 2">
    <name type="scientific">Streptomyces nymphaeiformis</name>
    <dbReference type="NCBI Taxonomy" id="2663842"/>
    <lineage>
        <taxon>Bacteria</taxon>
        <taxon>Bacillati</taxon>
        <taxon>Actinomycetota</taxon>
        <taxon>Actinomycetes</taxon>
        <taxon>Kitasatosporales</taxon>
        <taxon>Streptomycetaceae</taxon>
        <taxon>Streptomyces</taxon>
    </lineage>
</organism>
<reference evidence="1 2" key="1">
    <citation type="submission" date="2020-08" db="EMBL/GenBank/DDBJ databases">
        <title>Genomic Encyclopedia of Type Strains, Phase III (KMG-III): the genomes of soil and plant-associated and newly described type strains.</title>
        <authorList>
            <person name="Whitman W."/>
        </authorList>
    </citation>
    <scope>NUCLEOTIDE SEQUENCE [LARGE SCALE GENOMIC DNA]</scope>
    <source>
        <strain evidence="1 2">SFB5A</strain>
    </source>
</reference>
<dbReference type="EMBL" id="JACHJY010000005">
    <property type="protein sequence ID" value="MBB4982800.1"/>
    <property type="molecule type" value="Genomic_DNA"/>
</dbReference>
<dbReference type="RefSeq" id="WP_116158660.1">
    <property type="nucleotide sequence ID" value="NZ_JACHJY010000005.1"/>
</dbReference>
<dbReference type="Proteomes" id="UP000582643">
    <property type="component" value="Unassembled WGS sequence"/>
</dbReference>
<evidence type="ECO:0000313" key="2">
    <source>
        <dbReference type="Proteomes" id="UP000582643"/>
    </source>
</evidence>
<protein>
    <submittedName>
        <fullName evidence="1">Uncharacterized protein</fullName>
    </submittedName>
</protein>
<accession>A0A7W7U3E3</accession>
<comment type="caution">
    <text evidence="1">The sequence shown here is derived from an EMBL/GenBank/DDBJ whole genome shotgun (WGS) entry which is preliminary data.</text>
</comment>
<sequence>MKTTTLRTTANPRRSTLVHLADAAELGRGAQPEYATELPGNTANPRRTILMQAPAPYEPQPYASATR</sequence>
<name>A0A7W7U3E3_9ACTN</name>
<keyword evidence="2" id="KW-1185">Reference proteome</keyword>
<proteinExistence type="predicted"/>
<evidence type="ECO:0000313" key="1">
    <source>
        <dbReference type="EMBL" id="MBB4982800.1"/>
    </source>
</evidence>